<sequence>MYGLLAAAALCIGFSLKYIGPPAWVLGALGIVFLVSSYLWEVYRK</sequence>
<feature type="transmembrane region" description="Helical" evidence="1">
    <location>
        <begin position="25"/>
        <end position="43"/>
    </location>
</feature>
<organism evidence="2 3">
    <name type="scientific">Erwinia phage vB_EamP-S6</name>
    <dbReference type="NCBI Taxonomy" id="1051675"/>
    <lineage>
        <taxon>Viruses</taxon>
        <taxon>Duplodnaviria</taxon>
        <taxon>Heunggongvirae</taxon>
        <taxon>Uroviricota</taxon>
        <taxon>Caudoviricetes</taxon>
        <taxon>Schitoviridae</taxon>
        <taxon>Waedenswilvirus</taxon>
        <taxon>Waedenswilvirus S6</taxon>
    </lineage>
</organism>
<keyword evidence="3" id="KW-1185">Reference proteome</keyword>
<reference evidence="2 3" key="1">
    <citation type="journal article" date="2011" name="Appl. Environ. Microbiol.">
        <title>Novel Virulent and Broad-Host-Range Erwinia amylovora Bacteriophages Reveal a High Degree of Mosaicism and a Relationship to Enterobacteriaceae Phages.</title>
        <authorList>
            <person name="Born Y."/>
            <person name="Fieseler L."/>
            <person name="Marazzi J."/>
            <person name="Lurz R."/>
            <person name="Duffy B."/>
            <person name="Loessner M.J."/>
        </authorList>
    </citation>
    <scope>NUCLEOTIDE SEQUENCE [LARGE SCALE GENOMIC DNA]</scope>
</reference>
<accession>G0YQF3</accession>
<keyword evidence="1" id="KW-0472">Membrane</keyword>
<evidence type="ECO:0000313" key="2">
    <source>
        <dbReference type="EMBL" id="AEJ81580.1"/>
    </source>
</evidence>
<evidence type="ECO:0000313" key="3">
    <source>
        <dbReference type="Proteomes" id="UP000008893"/>
    </source>
</evidence>
<proteinExistence type="predicted"/>
<dbReference type="GeneID" id="14013749"/>
<dbReference type="EMBL" id="HQ728266">
    <property type="protein sequence ID" value="AEJ81580.1"/>
    <property type="molecule type" value="Genomic_DNA"/>
</dbReference>
<keyword evidence="1" id="KW-1133">Transmembrane helix</keyword>
<keyword evidence="1" id="KW-0812">Transmembrane</keyword>
<dbReference type="RefSeq" id="YP_007005797.1">
    <property type="nucleotide sequence ID" value="NC_019514.1"/>
</dbReference>
<name>G0YQF3_9CAUD</name>
<protein>
    <submittedName>
        <fullName evidence="2">Gp061</fullName>
    </submittedName>
</protein>
<dbReference type="KEGG" id="vg:14013749"/>
<dbReference type="Proteomes" id="UP000008893">
    <property type="component" value="Segment"/>
</dbReference>
<evidence type="ECO:0000256" key="1">
    <source>
        <dbReference type="SAM" id="Phobius"/>
    </source>
</evidence>